<accession>A0AAW1N7G4</accession>
<feature type="compositionally biased region" description="Basic residues" evidence="1">
    <location>
        <begin position="160"/>
        <end position="169"/>
    </location>
</feature>
<evidence type="ECO:0008006" key="4">
    <source>
        <dbReference type="Google" id="ProtNLM"/>
    </source>
</evidence>
<comment type="caution">
    <text evidence="2">The sequence shown here is derived from an EMBL/GenBank/DDBJ whole genome shotgun (WGS) entry which is preliminary data.</text>
</comment>
<evidence type="ECO:0000256" key="1">
    <source>
        <dbReference type="SAM" id="MobiDB-lite"/>
    </source>
</evidence>
<feature type="region of interest" description="Disordered" evidence="1">
    <location>
        <begin position="129"/>
        <end position="197"/>
    </location>
</feature>
<name>A0AAW1N7G4_POPJA</name>
<proteinExistence type="predicted"/>
<keyword evidence="3" id="KW-1185">Reference proteome</keyword>
<sequence length="341" mass="37109">MLKTRLDGLEAQLDVISRCLGQTTYLTTGGDDISRLAAAKFLGPGRYQKLWNATEAQQDPEEPVAVFVHRMRSLCLQYRPNWPEADLYRPNWPEADLVDHIIARMTDRYYVPIAQAQIPGPWRSCCSSATSGRACSSGTQHPDRRPTTNVPGPSQPSRPRTARTRRAHKPPSVGSVLAPRGPRPYMPTHRRSYPWPETANQAKPCQVRNAHNRGAHQSPIPPIPDPGKTPAHQPRGSTSISCSPVPEPLPADAVPRPPQPQQPLPADAVPQQPLPADAVPQQPLPADAVPQQPLPADAVPQQPLPADAVPQQPLSDDVEPQHPLPDTAAPQVADSRPAAHN</sequence>
<feature type="compositionally biased region" description="Low complexity" evidence="1">
    <location>
        <begin position="264"/>
        <end position="313"/>
    </location>
</feature>
<feature type="region of interest" description="Disordered" evidence="1">
    <location>
        <begin position="212"/>
        <end position="341"/>
    </location>
</feature>
<protein>
    <recommendedName>
        <fullName evidence="4">Gag protein</fullName>
    </recommendedName>
</protein>
<organism evidence="2 3">
    <name type="scientific">Popillia japonica</name>
    <name type="common">Japanese beetle</name>
    <dbReference type="NCBI Taxonomy" id="7064"/>
    <lineage>
        <taxon>Eukaryota</taxon>
        <taxon>Metazoa</taxon>
        <taxon>Ecdysozoa</taxon>
        <taxon>Arthropoda</taxon>
        <taxon>Hexapoda</taxon>
        <taxon>Insecta</taxon>
        <taxon>Pterygota</taxon>
        <taxon>Neoptera</taxon>
        <taxon>Endopterygota</taxon>
        <taxon>Coleoptera</taxon>
        <taxon>Polyphaga</taxon>
        <taxon>Scarabaeiformia</taxon>
        <taxon>Scarabaeidae</taxon>
        <taxon>Rutelinae</taxon>
        <taxon>Popillia</taxon>
    </lineage>
</organism>
<feature type="compositionally biased region" description="Pro residues" evidence="1">
    <location>
        <begin position="245"/>
        <end position="263"/>
    </location>
</feature>
<reference evidence="2 3" key="1">
    <citation type="journal article" date="2024" name="BMC Genomics">
        <title>De novo assembly and annotation of Popillia japonica's genome with initial clues to its potential as an invasive pest.</title>
        <authorList>
            <person name="Cucini C."/>
            <person name="Boschi S."/>
            <person name="Funari R."/>
            <person name="Cardaioli E."/>
            <person name="Iannotti N."/>
            <person name="Marturano G."/>
            <person name="Paoli F."/>
            <person name="Bruttini M."/>
            <person name="Carapelli A."/>
            <person name="Frati F."/>
            <person name="Nardi F."/>
        </authorList>
    </citation>
    <scope>NUCLEOTIDE SEQUENCE [LARGE SCALE GENOMIC DNA]</scope>
    <source>
        <strain evidence="2">DMR45628</strain>
    </source>
</reference>
<dbReference type="EMBL" id="JASPKY010000011">
    <property type="protein sequence ID" value="KAK9753669.1"/>
    <property type="molecule type" value="Genomic_DNA"/>
</dbReference>
<evidence type="ECO:0000313" key="2">
    <source>
        <dbReference type="EMBL" id="KAK9753669.1"/>
    </source>
</evidence>
<dbReference type="Proteomes" id="UP001458880">
    <property type="component" value="Unassembled WGS sequence"/>
</dbReference>
<dbReference type="AlphaFoldDB" id="A0AAW1N7G4"/>
<feature type="compositionally biased region" description="Polar residues" evidence="1">
    <location>
        <begin position="129"/>
        <end position="140"/>
    </location>
</feature>
<gene>
    <name evidence="2" type="ORF">QE152_g1878</name>
</gene>
<evidence type="ECO:0000313" key="3">
    <source>
        <dbReference type="Proteomes" id="UP001458880"/>
    </source>
</evidence>